<dbReference type="InterPro" id="IPR050789">
    <property type="entry name" value="Diverse_Enzym_Activities"/>
</dbReference>
<feature type="chain" id="PRO_5008089239" description="Beta-lactamase-related domain-containing protein" evidence="1">
    <location>
        <begin position="24"/>
        <end position="408"/>
    </location>
</feature>
<dbReference type="AlphaFoldDB" id="A0A178INS4"/>
<evidence type="ECO:0000313" key="4">
    <source>
        <dbReference type="Proteomes" id="UP000078486"/>
    </source>
</evidence>
<proteinExistence type="predicted"/>
<dbReference type="Pfam" id="PF00144">
    <property type="entry name" value="Beta-lactamase"/>
    <property type="match status" value="1"/>
</dbReference>
<dbReference type="Gene3D" id="3.40.710.10">
    <property type="entry name" value="DD-peptidase/beta-lactamase superfamily"/>
    <property type="match status" value="1"/>
</dbReference>
<dbReference type="Proteomes" id="UP000078486">
    <property type="component" value="Unassembled WGS sequence"/>
</dbReference>
<protein>
    <recommendedName>
        <fullName evidence="2">Beta-lactamase-related domain-containing protein</fullName>
    </recommendedName>
</protein>
<evidence type="ECO:0000313" key="3">
    <source>
        <dbReference type="EMBL" id="OAM90859.1"/>
    </source>
</evidence>
<name>A0A178INS4_9BACT</name>
<gene>
    <name evidence="3" type="ORF">AW736_06035</name>
</gene>
<evidence type="ECO:0000256" key="1">
    <source>
        <dbReference type="SAM" id="SignalP"/>
    </source>
</evidence>
<accession>A0A178INS4</accession>
<keyword evidence="4" id="KW-1185">Reference proteome</keyword>
<dbReference type="STRING" id="1184151.AW736_06035"/>
<comment type="caution">
    <text evidence="3">The sequence shown here is derived from an EMBL/GenBank/DDBJ whole genome shotgun (WGS) entry which is preliminary data.</text>
</comment>
<sequence length="408" mass="43758">MKKSPLCILAMLLALAPALRLPAGPFADTAWPYVADGTLAGAVFLAASGDKILDCEAAGLADIASGSPMRTDTLFWIASMSKPVTAAALMMLVDEGKVSLDDPVSKYIPAFDAPQKIVPKAAEKLANVTNLTSALPGASAPPQAADGAVTFRKTSITVRQILSHTAGLRFSASAEKPTLDLLPLAKCAELYASVDLLFEPGSDYSYANAGINTAGRIIEIVTGMPYETFLQKRLFDPLGMKDTTFWPAGEQLTRLATSYKGDPEKRTLTPQPVSQLRYPLDDRVNRHPMPAGGLFSTARDVAYFGQLLLNKGVFNGQRLLSEAAVAEMTRRQTPPGKAAYGLGLTLQSSGRFGHGGAYATQFMVWPEDNLVTVFMVQKIAKWGGPDGEKIRPALEKQARELARPRAEK</sequence>
<dbReference type="InterPro" id="IPR012338">
    <property type="entry name" value="Beta-lactam/transpept-like"/>
</dbReference>
<dbReference type="RefSeq" id="WP_068769305.1">
    <property type="nucleotide sequence ID" value="NZ_CP109796.1"/>
</dbReference>
<dbReference type="OrthoDB" id="9770183at2"/>
<dbReference type="SUPFAM" id="SSF56601">
    <property type="entry name" value="beta-lactamase/transpeptidase-like"/>
    <property type="match status" value="1"/>
</dbReference>
<reference evidence="3 4" key="1">
    <citation type="submission" date="2016-01" db="EMBL/GenBank/DDBJ databases">
        <title>High potential of lignocellulose degradation of a new Verrucomicrobia species.</title>
        <authorList>
            <person name="Wang Y."/>
            <person name="Shi Y."/>
            <person name="Qiu Z."/>
            <person name="Liu S."/>
            <person name="Yang H."/>
        </authorList>
    </citation>
    <scope>NUCLEOTIDE SEQUENCE [LARGE SCALE GENOMIC DNA]</scope>
    <source>
        <strain evidence="3 4">TSB47</strain>
    </source>
</reference>
<evidence type="ECO:0000259" key="2">
    <source>
        <dbReference type="Pfam" id="PF00144"/>
    </source>
</evidence>
<dbReference type="InterPro" id="IPR001466">
    <property type="entry name" value="Beta-lactam-related"/>
</dbReference>
<dbReference type="EMBL" id="LRRQ01000046">
    <property type="protein sequence ID" value="OAM90859.1"/>
    <property type="molecule type" value="Genomic_DNA"/>
</dbReference>
<organism evidence="3 4">
    <name type="scientific">Termitidicoccus mucosus</name>
    <dbReference type="NCBI Taxonomy" id="1184151"/>
    <lineage>
        <taxon>Bacteria</taxon>
        <taxon>Pseudomonadati</taxon>
        <taxon>Verrucomicrobiota</taxon>
        <taxon>Opitutia</taxon>
        <taxon>Opitutales</taxon>
        <taxon>Opitutaceae</taxon>
        <taxon>Termitidicoccus</taxon>
    </lineage>
</organism>
<dbReference type="PANTHER" id="PTHR43283">
    <property type="entry name" value="BETA-LACTAMASE-RELATED"/>
    <property type="match status" value="1"/>
</dbReference>
<feature type="signal peptide" evidence="1">
    <location>
        <begin position="1"/>
        <end position="23"/>
    </location>
</feature>
<keyword evidence="1" id="KW-0732">Signal</keyword>
<feature type="domain" description="Beta-lactamase-related" evidence="2">
    <location>
        <begin position="32"/>
        <end position="378"/>
    </location>
</feature>
<dbReference type="PANTHER" id="PTHR43283:SF3">
    <property type="entry name" value="BETA-LACTAMASE FAMILY PROTEIN (AFU_ORTHOLOGUE AFUA_5G07500)"/>
    <property type="match status" value="1"/>
</dbReference>